<gene>
    <name evidence="7" type="ORF">H8L32_25425</name>
</gene>
<dbReference type="SUPFAM" id="SSF103473">
    <property type="entry name" value="MFS general substrate transporter"/>
    <property type="match status" value="1"/>
</dbReference>
<evidence type="ECO:0000256" key="1">
    <source>
        <dbReference type="ARBA" id="ARBA00004141"/>
    </source>
</evidence>
<reference evidence="7 8" key="1">
    <citation type="submission" date="2020-08" db="EMBL/GenBank/DDBJ databases">
        <title>Novel species isolated from subtropical streams in China.</title>
        <authorList>
            <person name="Lu H."/>
        </authorList>
    </citation>
    <scope>NUCLEOTIDE SEQUENCE [LARGE SCALE GENOMIC DNA]</scope>
    <source>
        <strain evidence="7 8">CY18W</strain>
    </source>
</reference>
<evidence type="ECO:0000313" key="8">
    <source>
        <dbReference type="Proteomes" id="UP000650424"/>
    </source>
</evidence>
<feature type="transmembrane region" description="Helical" evidence="5">
    <location>
        <begin position="73"/>
        <end position="92"/>
    </location>
</feature>
<dbReference type="InterPro" id="IPR051788">
    <property type="entry name" value="MFS_Transporter"/>
</dbReference>
<evidence type="ECO:0000256" key="5">
    <source>
        <dbReference type="SAM" id="Phobius"/>
    </source>
</evidence>
<feature type="transmembrane region" description="Helical" evidence="5">
    <location>
        <begin position="135"/>
        <end position="155"/>
    </location>
</feature>
<evidence type="ECO:0000256" key="2">
    <source>
        <dbReference type="ARBA" id="ARBA00022692"/>
    </source>
</evidence>
<comment type="caution">
    <text evidence="7">The sequence shown here is derived from an EMBL/GenBank/DDBJ whole genome shotgun (WGS) entry which is preliminary data.</text>
</comment>
<feature type="transmembrane region" description="Helical" evidence="5">
    <location>
        <begin position="351"/>
        <end position="370"/>
    </location>
</feature>
<keyword evidence="4 5" id="KW-0472">Membrane</keyword>
<evidence type="ECO:0000259" key="6">
    <source>
        <dbReference type="PROSITE" id="PS50850"/>
    </source>
</evidence>
<comment type="subcellular location">
    <subcellularLocation>
        <location evidence="1">Membrane</location>
        <topology evidence="1">Multi-pass membrane protein</topology>
    </subcellularLocation>
</comment>
<name>A0ABR6ZYC9_9BURK</name>
<proteinExistence type="predicted"/>
<protein>
    <submittedName>
        <fullName evidence="7">MFS transporter</fullName>
    </submittedName>
</protein>
<dbReference type="Pfam" id="PF07690">
    <property type="entry name" value="MFS_1"/>
    <property type="match status" value="1"/>
</dbReference>
<evidence type="ECO:0000313" key="7">
    <source>
        <dbReference type="EMBL" id="MBC3920831.1"/>
    </source>
</evidence>
<evidence type="ECO:0000256" key="3">
    <source>
        <dbReference type="ARBA" id="ARBA00022989"/>
    </source>
</evidence>
<keyword evidence="2 5" id="KW-0812">Transmembrane</keyword>
<organism evidence="7 8">
    <name type="scientific">Undibacterium hunanense</name>
    <dbReference type="NCBI Taxonomy" id="2762292"/>
    <lineage>
        <taxon>Bacteria</taxon>
        <taxon>Pseudomonadati</taxon>
        <taxon>Pseudomonadota</taxon>
        <taxon>Betaproteobacteria</taxon>
        <taxon>Burkholderiales</taxon>
        <taxon>Oxalobacteraceae</taxon>
        <taxon>Undibacterium</taxon>
    </lineage>
</organism>
<feature type="transmembrane region" description="Helical" evidence="5">
    <location>
        <begin position="268"/>
        <end position="285"/>
    </location>
</feature>
<dbReference type="PANTHER" id="PTHR23514:SF13">
    <property type="entry name" value="INNER MEMBRANE PROTEIN YBJJ"/>
    <property type="match status" value="1"/>
</dbReference>
<sequence>MNEVGAPQRLSTRLAFLAAGLVVSAWAPLVPYAKARLGLDEAALGLLLLCLGGGSLLAMPMTGMLSARFGCRAVVLCAGTLTCLILPCLALVDNPLLFGLTLFAFGAAVGTLDVAMNIQAVIVEKVSGDALMSGFHGMFSAGGFLGAGSMALLLWLDMGTLVSSICLSLLVALMLGIASPYLLREPDASDRDGPHFVVPHGAVILIGVLCFIVFLAEGALLDWSALLLTAGRGLDAGQGGIGYAAFSVAMTTGRLTGDRVVKRFGGKLVMLAGGICAAIGFFAAVLATSPILAIAGFVLVGIGASNIVPILFSAAGKQDAMPASLAIGAITTIGYAGVLAGPALIGFIAHAISLNTAFAGLGAAMLLVAASSRLKLFVGRGL</sequence>
<feature type="transmembrane region" description="Helical" evidence="5">
    <location>
        <begin position="98"/>
        <end position="123"/>
    </location>
</feature>
<dbReference type="PROSITE" id="PS50850">
    <property type="entry name" value="MFS"/>
    <property type="match status" value="1"/>
</dbReference>
<accession>A0ABR6ZYC9</accession>
<feature type="domain" description="Major facilitator superfamily (MFS) profile" evidence="6">
    <location>
        <begin position="202"/>
        <end position="382"/>
    </location>
</feature>
<dbReference type="EMBL" id="JACOGF010000020">
    <property type="protein sequence ID" value="MBC3920831.1"/>
    <property type="molecule type" value="Genomic_DNA"/>
</dbReference>
<dbReference type="InterPro" id="IPR011701">
    <property type="entry name" value="MFS"/>
</dbReference>
<keyword evidence="3 5" id="KW-1133">Transmembrane helix</keyword>
<evidence type="ECO:0000256" key="4">
    <source>
        <dbReference type="ARBA" id="ARBA00023136"/>
    </source>
</evidence>
<dbReference type="PANTHER" id="PTHR23514">
    <property type="entry name" value="BYPASS OF STOP CODON PROTEIN 6"/>
    <property type="match status" value="1"/>
</dbReference>
<keyword evidence="8" id="KW-1185">Reference proteome</keyword>
<feature type="transmembrane region" description="Helical" evidence="5">
    <location>
        <begin position="12"/>
        <end position="30"/>
    </location>
</feature>
<dbReference type="Gene3D" id="1.20.1250.20">
    <property type="entry name" value="MFS general substrate transporter like domains"/>
    <property type="match status" value="2"/>
</dbReference>
<feature type="transmembrane region" description="Helical" evidence="5">
    <location>
        <begin position="161"/>
        <end position="183"/>
    </location>
</feature>
<dbReference type="CDD" id="cd17393">
    <property type="entry name" value="MFS_MosC_like"/>
    <property type="match status" value="1"/>
</dbReference>
<dbReference type="RefSeq" id="WP_186950670.1">
    <property type="nucleotide sequence ID" value="NZ_JACOGF010000020.1"/>
</dbReference>
<feature type="transmembrane region" description="Helical" evidence="5">
    <location>
        <begin position="291"/>
        <end position="312"/>
    </location>
</feature>
<dbReference type="Proteomes" id="UP000650424">
    <property type="component" value="Unassembled WGS sequence"/>
</dbReference>
<dbReference type="InterPro" id="IPR036259">
    <property type="entry name" value="MFS_trans_sf"/>
</dbReference>
<feature type="transmembrane region" description="Helical" evidence="5">
    <location>
        <begin position="42"/>
        <end position="61"/>
    </location>
</feature>
<feature type="transmembrane region" description="Helical" evidence="5">
    <location>
        <begin position="195"/>
        <end position="216"/>
    </location>
</feature>
<dbReference type="InterPro" id="IPR020846">
    <property type="entry name" value="MFS_dom"/>
</dbReference>
<feature type="transmembrane region" description="Helical" evidence="5">
    <location>
        <begin position="324"/>
        <end position="345"/>
    </location>
</feature>